<dbReference type="NCBIfam" id="TIGR03954">
    <property type="entry name" value="integ_memb_HG"/>
    <property type="match status" value="1"/>
</dbReference>
<proteinExistence type="predicted"/>
<feature type="transmembrane region" description="Helical" evidence="6">
    <location>
        <begin position="5"/>
        <end position="27"/>
    </location>
</feature>
<reference evidence="8" key="1">
    <citation type="journal article" date="2014" name="Int. J. Syst. Evol. Microbiol.">
        <title>Complete genome sequence of Corynebacterium casei LMG S-19264T (=DSM 44701T), isolated from a smear-ripened cheese.</title>
        <authorList>
            <consortium name="US DOE Joint Genome Institute (JGI-PGF)"/>
            <person name="Walter F."/>
            <person name="Albersmeier A."/>
            <person name="Kalinowski J."/>
            <person name="Ruckert C."/>
        </authorList>
    </citation>
    <scope>NUCLEOTIDE SEQUENCE</scope>
    <source>
        <strain evidence="8">CGMCC 1.16548</strain>
    </source>
</reference>
<dbReference type="GO" id="GO:0005886">
    <property type="term" value="C:plasma membrane"/>
    <property type="evidence" value="ECO:0007669"/>
    <property type="project" value="UniProtKB-SubCell"/>
</dbReference>
<reference evidence="8" key="2">
    <citation type="submission" date="2020-09" db="EMBL/GenBank/DDBJ databases">
        <authorList>
            <person name="Sun Q."/>
            <person name="Zhou Y."/>
        </authorList>
    </citation>
    <scope>NUCLEOTIDE SEQUENCE</scope>
    <source>
        <strain evidence="8">CGMCC 1.16548</strain>
    </source>
</reference>
<evidence type="ECO:0000256" key="4">
    <source>
        <dbReference type="ARBA" id="ARBA00022989"/>
    </source>
</evidence>
<feature type="transmembrane region" description="Helical" evidence="6">
    <location>
        <begin position="33"/>
        <end position="60"/>
    </location>
</feature>
<dbReference type="InterPro" id="IPR023845">
    <property type="entry name" value="DUF3817_TM"/>
</dbReference>
<dbReference type="Proteomes" id="UP000617531">
    <property type="component" value="Unassembled WGS sequence"/>
</dbReference>
<evidence type="ECO:0000313" key="8">
    <source>
        <dbReference type="EMBL" id="GHF22216.1"/>
    </source>
</evidence>
<name>A0A8J3GSD6_9MICO</name>
<dbReference type="RefSeq" id="WP_191283772.1">
    <property type="nucleotide sequence ID" value="NZ_BNAI01000005.1"/>
</dbReference>
<feature type="domain" description="DUF3817" evidence="7">
    <location>
        <begin position="6"/>
        <end position="90"/>
    </location>
</feature>
<keyword evidence="2" id="KW-1003">Cell membrane</keyword>
<dbReference type="AlphaFoldDB" id="A0A8J3GSD6"/>
<keyword evidence="5 6" id="KW-0472">Membrane</keyword>
<evidence type="ECO:0000256" key="3">
    <source>
        <dbReference type="ARBA" id="ARBA00022692"/>
    </source>
</evidence>
<comment type="caution">
    <text evidence="8">The sequence shown here is derived from an EMBL/GenBank/DDBJ whole genome shotgun (WGS) entry which is preliminary data.</text>
</comment>
<sequence>MTPRLLFRVVAIAEAVTWTLLIAGLILRATTGWALGVTIGGGIHGFVFLAYAGVALLVGIDRRWQPGLVVLAVASAIVPYATVPVDLALDRRGKLDGAWRREPDPASPDRTPLDALVRWFVRRPAVLIAVFAVLLVAIFATLLALGPPGGR</sequence>
<evidence type="ECO:0000256" key="5">
    <source>
        <dbReference type="ARBA" id="ARBA00023136"/>
    </source>
</evidence>
<organism evidence="8 9">
    <name type="scientific">Pseudolysinimonas yzui</name>
    <dbReference type="NCBI Taxonomy" id="2708254"/>
    <lineage>
        <taxon>Bacteria</taxon>
        <taxon>Bacillati</taxon>
        <taxon>Actinomycetota</taxon>
        <taxon>Actinomycetes</taxon>
        <taxon>Micrococcales</taxon>
        <taxon>Microbacteriaceae</taxon>
        <taxon>Pseudolysinimonas</taxon>
    </lineage>
</organism>
<evidence type="ECO:0000313" key="9">
    <source>
        <dbReference type="Proteomes" id="UP000617531"/>
    </source>
</evidence>
<keyword evidence="9" id="KW-1185">Reference proteome</keyword>
<comment type="subcellular location">
    <subcellularLocation>
        <location evidence="1">Cell membrane</location>
        <topology evidence="1">Multi-pass membrane protein</topology>
    </subcellularLocation>
</comment>
<dbReference type="PANTHER" id="PTHR40077:SF1">
    <property type="entry name" value="MEMBRANE PROTEIN"/>
    <property type="match status" value="1"/>
</dbReference>
<dbReference type="EMBL" id="BNAI01000005">
    <property type="protein sequence ID" value="GHF22216.1"/>
    <property type="molecule type" value="Genomic_DNA"/>
</dbReference>
<dbReference type="PANTHER" id="PTHR40077">
    <property type="entry name" value="MEMBRANE PROTEIN-RELATED"/>
    <property type="match status" value="1"/>
</dbReference>
<evidence type="ECO:0000256" key="6">
    <source>
        <dbReference type="SAM" id="Phobius"/>
    </source>
</evidence>
<keyword evidence="3 6" id="KW-0812">Transmembrane</keyword>
<feature type="transmembrane region" description="Helical" evidence="6">
    <location>
        <begin position="125"/>
        <end position="145"/>
    </location>
</feature>
<protein>
    <submittedName>
        <fullName evidence="8">Membrane protein</fullName>
    </submittedName>
</protein>
<evidence type="ECO:0000256" key="1">
    <source>
        <dbReference type="ARBA" id="ARBA00004651"/>
    </source>
</evidence>
<feature type="transmembrane region" description="Helical" evidence="6">
    <location>
        <begin position="67"/>
        <end position="85"/>
    </location>
</feature>
<evidence type="ECO:0000256" key="2">
    <source>
        <dbReference type="ARBA" id="ARBA00022475"/>
    </source>
</evidence>
<evidence type="ECO:0000259" key="7">
    <source>
        <dbReference type="Pfam" id="PF12823"/>
    </source>
</evidence>
<gene>
    <name evidence="8" type="ORF">GCM10011600_24190</name>
</gene>
<keyword evidence="4 6" id="KW-1133">Transmembrane helix</keyword>
<accession>A0A8J3GSD6</accession>
<dbReference type="Pfam" id="PF12823">
    <property type="entry name" value="DUF3817"/>
    <property type="match status" value="1"/>
</dbReference>